<accession>A0ACC2L534</accession>
<sequence length="848" mass="97331">MDLVSELKEEMFSSAIDLCSLVSPSAYETAWVAMIPDPDRPDQPLFRQCLEWIIDGQREEGFWGERGTLECLCSSLACMAALKTWDVGPCNIDRGLAFVHAKIEKLLGEEDGDFPRWFYIVFPAMVELAQTKGLNVFTDGMKDVVKSIYRQRQGILEKEASLGDVYHPPLLSYLEALPPPYGLIHHKTILQNQSKDGSLFQSPSATARAFMVTGNKGFKLYLESVVQRCRHGGVPHLCPIDEELIKLSMVDQLGRLGLSEHFSEEMEDVLRRVYKNWIGQEAEEDKRESNRLVPLRLYKDSLAFRLLRMNGYRVSPRRLCWFLQHEDIKSYMEQNYDSLLSTLLNVYRATEVIFSGENELEEARSFSRTLLERGLNIKNANDGVVKFNIQREIEHELRLPWLARSEHLEHRVSIEGSESDDYLWMGKASYYRISCLNSNKLLLLAKENYTLRQFIFKNELEQVTRWGRDSGLRDIGFGREKTTYCYYSVASGAYLPSLSDVRMLVCKSAILVTVADDFFDMEGSMDELNALTEAVGRWDGKGLSGHGKVIFDALSDLVDDTIKMFYDRHQVDVTKSVRDLWCETFMSWLKEADWSRRRYAPSIDEYIQTGTTSIAVHTMILPACYLASPGLSMHQMTHPNVDVITRLLMVSARLLNDMQSYEKENEDGKLNLVLLYLKENPELDIEGSSEYIRDIVNKQKKDFLKMALEDGVAGVPKLRRLLYLGCLKAFQMFFNSTNGFDSPTEMVNSINRAIFEPLVTETWSTAPQLSPQPHLGSKKHNSIVRSHIGRSFQDNSGKRLLCYSNIKPFGMRVLTDRVFPLRLPIVRHFHRSYSRVLRPPTTTKPLLW</sequence>
<dbReference type="EMBL" id="CM056814">
    <property type="protein sequence ID" value="KAJ8628530.1"/>
    <property type="molecule type" value="Genomic_DNA"/>
</dbReference>
<dbReference type="Proteomes" id="UP001234297">
    <property type="component" value="Chromosome 6"/>
</dbReference>
<reference evidence="1 2" key="1">
    <citation type="journal article" date="2022" name="Hortic Res">
        <title>A haplotype resolved chromosomal level avocado genome allows analysis of novel avocado genes.</title>
        <authorList>
            <person name="Nath O."/>
            <person name="Fletcher S.J."/>
            <person name="Hayward A."/>
            <person name="Shaw L.M."/>
            <person name="Masouleh A.K."/>
            <person name="Furtado A."/>
            <person name="Henry R.J."/>
            <person name="Mitter N."/>
        </authorList>
    </citation>
    <scope>NUCLEOTIDE SEQUENCE [LARGE SCALE GENOMIC DNA]</scope>
    <source>
        <strain evidence="2">cv. Hass</strain>
    </source>
</reference>
<gene>
    <name evidence="1" type="ORF">MRB53_021837</name>
</gene>
<proteinExistence type="predicted"/>
<comment type="caution">
    <text evidence="1">The sequence shown here is derived from an EMBL/GenBank/DDBJ whole genome shotgun (WGS) entry which is preliminary data.</text>
</comment>
<name>A0ACC2L534_PERAE</name>
<evidence type="ECO:0000313" key="1">
    <source>
        <dbReference type="EMBL" id="KAJ8628530.1"/>
    </source>
</evidence>
<protein>
    <submittedName>
        <fullName evidence="1">Uncharacterized protein</fullName>
    </submittedName>
</protein>
<keyword evidence="2" id="KW-1185">Reference proteome</keyword>
<evidence type="ECO:0000313" key="2">
    <source>
        <dbReference type="Proteomes" id="UP001234297"/>
    </source>
</evidence>
<organism evidence="1 2">
    <name type="scientific">Persea americana</name>
    <name type="common">Avocado</name>
    <dbReference type="NCBI Taxonomy" id="3435"/>
    <lineage>
        <taxon>Eukaryota</taxon>
        <taxon>Viridiplantae</taxon>
        <taxon>Streptophyta</taxon>
        <taxon>Embryophyta</taxon>
        <taxon>Tracheophyta</taxon>
        <taxon>Spermatophyta</taxon>
        <taxon>Magnoliopsida</taxon>
        <taxon>Magnoliidae</taxon>
        <taxon>Laurales</taxon>
        <taxon>Lauraceae</taxon>
        <taxon>Persea</taxon>
    </lineage>
</organism>